<accession>G0HF87</accession>
<name>G0HF87_CORVD</name>
<evidence type="ECO:0000313" key="1">
    <source>
        <dbReference type="EMBL" id="AEK37539.1"/>
    </source>
</evidence>
<dbReference type="EMBL" id="CP002917">
    <property type="protein sequence ID" value="AEK37539.1"/>
    <property type="molecule type" value="Genomic_DNA"/>
</dbReference>
<proteinExistence type="predicted"/>
<dbReference type="KEGG" id="cva:CVAR_2189"/>
<evidence type="ECO:0000313" key="2">
    <source>
        <dbReference type="Proteomes" id="UP000006659"/>
    </source>
</evidence>
<dbReference type="HOGENOM" id="CLU_1259669_0_0_11"/>
<sequence length="251" mass="27441">MLVGMASSVRGRGLIPCRRIIYRPPTPVPVPWELMDITLGDTGRTLHLPSHWEVLNTLPEDAPGTVAFGYHLAESNAVVTLAPLDSQTMPVDRDEVIEGIRPNLREFHAGLVEADAGETPVGDLIVYTVVKTLPPEDAEPGSGMQYNLTLHVAVENGEYLEPWQLQGFFTETGTAGMRDAAVMDLKRRAGEISIGDDGLEGWFVDPYDPALTPADGYLLATLAEDRAYDDRFPEHPLSQARLLLDALIAVE</sequence>
<dbReference type="Proteomes" id="UP000006659">
    <property type="component" value="Chromosome"/>
</dbReference>
<dbReference type="STRING" id="858619.CVAR_2189"/>
<organism evidence="1 2">
    <name type="scientific">Corynebacterium variabile (strain DSM 44702 / CIP 107183 / JCM 12073 / NCIMB 30131)</name>
    <name type="common">Corynebacterium mooreparkense</name>
    <dbReference type="NCBI Taxonomy" id="858619"/>
    <lineage>
        <taxon>Bacteria</taxon>
        <taxon>Bacillati</taxon>
        <taxon>Actinomycetota</taxon>
        <taxon>Actinomycetes</taxon>
        <taxon>Mycobacteriales</taxon>
        <taxon>Corynebacteriaceae</taxon>
        <taxon>Corynebacterium</taxon>
    </lineage>
</organism>
<reference evidence="1 2" key="1">
    <citation type="journal article" date="2011" name="BMC Genomics">
        <title>Complete genome sequence of Corynebacterium variabile DSM 44702 isolated from the surface of smear-ripened cheeses and insights into cheese ripening and flavor generation.</title>
        <authorList>
            <person name="Schroeder J."/>
            <person name="Maus I."/>
            <person name="Trost E."/>
            <person name="Tauch A."/>
        </authorList>
    </citation>
    <scope>NUCLEOTIDE SEQUENCE [LARGE SCALE GENOMIC DNA]</scope>
    <source>
        <strain evidence="2">DSM 44702 / JCM 12073 / NCIMB 30131</strain>
    </source>
</reference>
<dbReference type="eggNOG" id="ENOG5031YJG">
    <property type="taxonomic scope" value="Bacteria"/>
</dbReference>
<gene>
    <name evidence="1" type="ordered locus">CVAR_2189</name>
</gene>
<dbReference type="AlphaFoldDB" id="G0HF87"/>
<protein>
    <submittedName>
        <fullName evidence="1">Uncharacterized protein</fullName>
    </submittedName>
</protein>